<dbReference type="Proteomes" id="UP000031671">
    <property type="component" value="Unassembled WGS sequence"/>
</dbReference>
<dbReference type="GO" id="GO:0000155">
    <property type="term" value="F:phosphorelay sensor kinase activity"/>
    <property type="evidence" value="ECO:0007669"/>
    <property type="project" value="InterPro"/>
</dbReference>
<dbReference type="Gene3D" id="3.30.565.10">
    <property type="entry name" value="Histidine kinase-like ATPase, C-terminal domain"/>
    <property type="match status" value="1"/>
</dbReference>
<organism evidence="12 13">
    <name type="scientific">Vibrio ishigakensis</name>
    <dbReference type="NCBI Taxonomy" id="1481914"/>
    <lineage>
        <taxon>Bacteria</taxon>
        <taxon>Pseudomonadati</taxon>
        <taxon>Pseudomonadota</taxon>
        <taxon>Gammaproteobacteria</taxon>
        <taxon>Vibrionales</taxon>
        <taxon>Vibrionaceae</taxon>
        <taxon>Vibrio</taxon>
    </lineage>
</organism>
<evidence type="ECO:0000256" key="10">
    <source>
        <dbReference type="SAM" id="SignalP"/>
    </source>
</evidence>
<feature type="transmembrane region" description="Helical" evidence="9">
    <location>
        <begin position="329"/>
        <end position="347"/>
    </location>
</feature>
<evidence type="ECO:0000256" key="8">
    <source>
        <dbReference type="ARBA" id="ARBA00023012"/>
    </source>
</evidence>
<dbReference type="PROSITE" id="PS50109">
    <property type="entry name" value="HIS_KIN"/>
    <property type="match status" value="1"/>
</dbReference>
<dbReference type="CDD" id="cd00082">
    <property type="entry name" value="HisKA"/>
    <property type="match status" value="1"/>
</dbReference>
<dbReference type="InterPro" id="IPR003661">
    <property type="entry name" value="HisK_dim/P_dom"/>
</dbReference>
<reference evidence="12 13" key="2">
    <citation type="submission" date="2015-01" db="EMBL/GenBank/DDBJ databases">
        <authorList>
            <consortium name="NBRP consortium"/>
            <person name="Sawabe T."/>
            <person name="Meirelles P."/>
            <person name="Feng G."/>
            <person name="Sayaka M."/>
            <person name="Hattori M."/>
            <person name="Ohkuma M."/>
        </authorList>
    </citation>
    <scope>NUCLEOTIDE SEQUENCE [LARGE SCALE GENOMIC DNA]</scope>
    <source>
        <strain evidence="13">JCM 19231</strain>
    </source>
</reference>
<evidence type="ECO:0000256" key="7">
    <source>
        <dbReference type="ARBA" id="ARBA00022840"/>
    </source>
</evidence>
<evidence type="ECO:0000256" key="9">
    <source>
        <dbReference type="SAM" id="Phobius"/>
    </source>
</evidence>
<evidence type="ECO:0000313" key="13">
    <source>
        <dbReference type="Proteomes" id="UP000031671"/>
    </source>
</evidence>
<keyword evidence="6 12" id="KW-0418">Kinase</keyword>
<dbReference type="SUPFAM" id="SSF47384">
    <property type="entry name" value="Homodimeric domain of signal transducing histidine kinase"/>
    <property type="match status" value="1"/>
</dbReference>
<keyword evidence="13" id="KW-1185">Reference proteome</keyword>
<dbReference type="SUPFAM" id="SSF53850">
    <property type="entry name" value="Periplasmic binding protein-like II"/>
    <property type="match status" value="1"/>
</dbReference>
<dbReference type="Gene3D" id="3.40.190.10">
    <property type="entry name" value="Periplasmic binding protein-like II"/>
    <property type="match status" value="2"/>
</dbReference>
<dbReference type="PANTHER" id="PTHR43065">
    <property type="entry name" value="SENSOR HISTIDINE KINASE"/>
    <property type="match status" value="1"/>
</dbReference>
<evidence type="ECO:0000256" key="4">
    <source>
        <dbReference type="ARBA" id="ARBA00022679"/>
    </source>
</evidence>
<feature type="signal peptide" evidence="10">
    <location>
        <begin position="1"/>
        <end position="24"/>
    </location>
</feature>
<dbReference type="SMART" id="SM00387">
    <property type="entry name" value="HATPase_c"/>
    <property type="match status" value="1"/>
</dbReference>
<evidence type="ECO:0000256" key="1">
    <source>
        <dbReference type="ARBA" id="ARBA00000085"/>
    </source>
</evidence>
<proteinExistence type="predicted"/>
<feature type="domain" description="Histidine kinase" evidence="11">
    <location>
        <begin position="387"/>
        <end position="601"/>
    </location>
</feature>
<dbReference type="InterPro" id="IPR036097">
    <property type="entry name" value="HisK_dim/P_sf"/>
</dbReference>
<dbReference type="SMART" id="SM00388">
    <property type="entry name" value="HisKA"/>
    <property type="match status" value="1"/>
</dbReference>
<dbReference type="GO" id="GO:0005524">
    <property type="term" value="F:ATP binding"/>
    <property type="evidence" value="ECO:0007669"/>
    <property type="project" value="UniProtKB-KW"/>
</dbReference>
<keyword evidence="9" id="KW-0812">Transmembrane</keyword>
<dbReference type="AlphaFoldDB" id="A0A0B8P3I8"/>
<dbReference type="InterPro" id="IPR004358">
    <property type="entry name" value="Sig_transdc_His_kin-like_C"/>
</dbReference>
<name>A0A0B8P3I8_9VIBR</name>
<dbReference type="Pfam" id="PF02518">
    <property type="entry name" value="HATPase_c"/>
    <property type="match status" value="1"/>
</dbReference>
<keyword evidence="9" id="KW-0472">Membrane</keyword>
<accession>A0A0B8P3I8</accession>
<keyword evidence="4" id="KW-0808">Transferase</keyword>
<gene>
    <name evidence="12" type="ORF">JCM19231_2658</name>
</gene>
<evidence type="ECO:0000256" key="6">
    <source>
        <dbReference type="ARBA" id="ARBA00022777"/>
    </source>
</evidence>
<comment type="catalytic activity">
    <reaction evidence="1">
        <text>ATP + protein L-histidine = ADP + protein N-phospho-L-histidine.</text>
        <dbReference type="EC" id="2.7.13.3"/>
    </reaction>
</comment>
<dbReference type="Pfam" id="PF00512">
    <property type="entry name" value="HisKA"/>
    <property type="match status" value="1"/>
</dbReference>
<protein>
    <recommendedName>
        <fullName evidence="2">histidine kinase</fullName>
        <ecNumber evidence="2">2.7.13.3</ecNumber>
    </recommendedName>
</protein>
<dbReference type="RefSeq" id="WP_261836598.1">
    <property type="nucleotide sequence ID" value="NZ_AP024882.1"/>
</dbReference>
<keyword evidence="9" id="KW-1133">Transmembrane helix</keyword>
<dbReference type="EMBL" id="BBRZ01000057">
    <property type="protein sequence ID" value="GAM57539.1"/>
    <property type="molecule type" value="Genomic_DNA"/>
</dbReference>
<keyword evidence="5" id="KW-0547">Nucleotide-binding</keyword>
<evidence type="ECO:0000259" key="11">
    <source>
        <dbReference type="PROSITE" id="PS50109"/>
    </source>
</evidence>
<evidence type="ECO:0000256" key="2">
    <source>
        <dbReference type="ARBA" id="ARBA00012438"/>
    </source>
</evidence>
<evidence type="ECO:0000256" key="5">
    <source>
        <dbReference type="ARBA" id="ARBA00022741"/>
    </source>
</evidence>
<dbReference type="PRINTS" id="PR00344">
    <property type="entry name" value="BCTRLSENSOR"/>
</dbReference>
<dbReference type="PANTHER" id="PTHR43065:SF10">
    <property type="entry name" value="PEROXIDE STRESS-ACTIVATED HISTIDINE KINASE MAK3"/>
    <property type="match status" value="1"/>
</dbReference>
<evidence type="ECO:0000256" key="3">
    <source>
        <dbReference type="ARBA" id="ARBA00022553"/>
    </source>
</evidence>
<dbReference type="Gene3D" id="1.10.287.130">
    <property type="match status" value="1"/>
</dbReference>
<dbReference type="InterPro" id="IPR036890">
    <property type="entry name" value="HATPase_C_sf"/>
</dbReference>
<keyword evidence="7" id="KW-0067">ATP-binding</keyword>
<keyword evidence="10" id="KW-0732">Signal</keyword>
<sequence length="603" mass="67712">MKKVRIFQTILLVLLSLMSMFSQAQTSSVTQSGQTLEQKTQVDVGVLAIRGHLYAKSRWQPTIDWLNQIIPEAHFVLHLLDLDGMSEAVKNQNMSFVLTNPGQAVRLGRQYSLSWIATLSNRNGQNINASIGSALVVRADSSYQSLQDVSGHPMAAVSERAFGGYLTLRYEAIQQGIDPNTFYAEANFLGFPVDANLYQLRDGYVDAAVVPACLLEQMGREGLLDVDKFRVLNAESSAEESCQVSTTLYPNWSLAKTGKGSDELAKKMSQSLLSMKSDNPAAIAAKASGWAPPVSLLSIDKLYQAMDLHPLQQPWWQEGLRWLRTHQEWGWALFLFVIFLNIYHFWLEYRFSKSKRELELTLQRLKAKSEMLEHSQRLMIVSELGSSIAHEINQPLAAIRNYSEGGLLRLQKERPHQDIIPVMTKIQAQVERADAIVQRLRNLIKKRSVEMSETDLEQLISDTVELLDFRLQKQSIDLIRGQQGTARFIEVDPVGIQQVLVNVINNAIDACVARADEDDYQAEIVLYTNYQQGQVEIEIRDNGTGLTHDKPTEAFVSTKSDGLGLGLSICRDVMEIHHGEFIIKSVEPKGCMVTLSLPFTADE</sequence>
<keyword evidence="3" id="KW-0597">Phosphoprotein</keyword>
<feature type="chain" id="PRO_5002122844" description="histidine kinase" evidence="10">
    <location>
        <begin position="25"/>
        <end position="603"/>
    </location>
</feature>
<dbReference type="Pfam" id="PF12974">
    <property type="entry name" value="Phosphonate-bd"/>
    <property type="match status" value="1"/>
</dbReference>
<dbReference type="InterPro" id="IPR005467">
    <property type="entry name" value="His_kinase_dom"/>
</dbReference>
<dbReference type="SUPFAM" id="SSF55874">
    <property type="entry name" value="ATPase domain of HSP90 chaperone/DNA topoisomerase II/histidine kinase"/>
    <property type="match status" value="1"/>
</dbReference>
<keyword evidence="8" id="KW-0902">Two-component regulatory system</keyword>
<reference evidence="12 13" key="1">
    <citation type="submission" date="2015-01" db="EMBL/GenBank/DDBJ databases">
        <title>Vibrio sp. C1 JCM 19231 whole genome shotgun sequence.</title>
        <authorList>
            <person name="Sawabe T."/>
            <person name="Meirelles P."/>
            <person name="Feng G."/>
            <person name="Sayaka M."/>
            <person name="Hattori M."/>
            <person name="Ohkuma M."/>
        </authorList>
    </citation>
    <scope>NUCLEOTIDE SEQUENCE [LARGE SCALE GENOMIC DNA]</scope>
    <source>
        <strain evidence="13">JCM 19231</strain>
    </source>
</reference>
<dbReference type="InterPro" id="IPR003594">
    <property type="entry name" value="HATPase_dom"/>
</dbReference>
<comment type="caution">
    <text evidence="12">The sequence shown here is derived from an EMBL/GenBank/DDBJ whole genome shotgun (WGS) entry which is preliminary data.</text>
</comment>
<dbReference type="EC" id="2.7.13.3" evidence="2"/>
<evidence type="ECO:0000313" key="12">
    <source>
        <dbReference type="EMBL" id="GAM57539.1"/>
    </source>
</evidence>